<evidence type="ECO:0000313" key="9">
    <source>
        <dbReference type="Proteomes" id="UP000824176"/>
    </source>
</evidence>
<proteinExistence type="inferred from homology"/>
<dbReference type="PANTHER" id="PTHR11136:SF0">
    <property type="entry name" value="DIHYDROFOLATE SYNTHETASE-RELATED"/>
    <property type="match status" value="1"/>
</dbReference>
<keyword evidence="5" id="KW-0067">ATP-binding</keyword>
<accession>A0A9D2KBL4</accession>
<evidence type="ECO:0000256" key="1">
    <source>
        <dbReference type="ARBA" id="ARBA00008276"/>
    </source>
</evidence>
<name>A0A9D2KBL4_9BACT</name>
<organism evidence="8 9">
    <name type="scientific">Candidatus Mucispirillum faecigallinarum</name>
    <dbReference type="NCBI Taxonomy" id="2838699"/>
    <lineage>
        <taxon>Bacteria</taxon>
        <taxon>Pseudomonadati</taxon>
        <taxon>Deferribacterota</taxon>
        <taxon>Deferribacteres</taxon>
        <taxon>Deferribacterales</taxon>
        <taxon>Mucispirillaceae</taxon>
        <taxon>Mucispirillum</taxon>
    </lineage>
</organism>
<dbReference type="Pfam" id="PF08245">
    <property type="entry name" value="Mur_ligase_M"/>
    <property type="match status" value="1"/>
</dbReference>
<evidence type="ECO:0000256" key="6">
    <source>
        <dbReference type="ARBA" id="ARBA00022842"/>
    </source>
</evidence>
<dbReference type="SUPFAM" id="SSF53244">
    <property type="entry name" value="MurD-like peptide ligases, peptide-binding domain"/>
    <property type="match status" value="1"/>
</dbReference>
<dbReference type="GO" id="GO:0005524">
    <property type="term" value="F:ATP binding"/>
    <property type="evidence" value="ECO:0007669"/>
    <property type="project" value="UniProtKB-KW"/>
</dbReference>
<dbReference type="EMBL" id="DXAQ01000122">
    <property type="protein sequence ID" value="HIZ89885.1"/>
    <property type="molecule type" value="Genomic_DNA"/>
</dbReference>
<dbReference type="PANTHER" id="PTHR11136">
    <property type="entry name" value="FOLYLPOLYGLUTAMATE SYNTHASE-RELATED"/>
    <property type="match status" value="1"/>
</dbReference>
<keyword evidence="3" id="KW-0479">Metal-binding</keyword>
<dbReference type="GO" id="GO:0005737">
    <property type="term" value="C:cytoplasm"/>
    <property type="evidence" value="ECO:0007669"/>
    <property type="project" value="TreeGrafter"/>
</dbReference>
<evidence type="ECO:0000256" key="2">
    <source>
        <dbReference type="ARBA" id="ARBA00022598"/>
    </source>
</evidence>
<keyword evidence="4" id="KW-0547">Nucleotide-binding</keyword>
<protein>
    <recommendedName>
        <fullName evidence="7">Mur ligase central domain-containing protein</fullName>
    </recommendedName>
</protein>
<dbReference type="GO" id="GO:0046872">
    <property type="term" value="F:metal ion binding"/>
    <property type="evidence" value="ECO:0007669"/>
    <property type="project" value="UniProtKB-KW"/>
</dbReference>
<comment type="caution">
    <text evidence="8">The sequence shown here is derived from an EMBL/GenBank/DDBJ whole genome shotgun (WGS) entry which is preliminary data.</text>
</comment>
<dbReference type="Proteomes" id="UP000824176">
    <property type="component" value="Unassembled WGS sequence"/>
</dbReference>
<dbReference type="NCBIfam" id="TIGR01499">
    <property type="entry name" value="folC"/>
    <property type="match status" value="1"/>
</dbReference>
<reference evidence="8" key="1">
    <citation type="journal article" date="2021" name="PeerJ">
        <title>Extensive microbial diversity within the chicken gut microbiome revealed by metagenomics and culture.</title>
        <authorList>
            <person name="Gilroy R."/>
            <person name="Ravi A."/>
            <person name="Getino M."/>
            <person name="Pursley I."/>
            <person name="Horton D.L."/>
            <person name="Alikhan N.F."/>
            <person name="Baker D."/>
            <person name="Gharbi K."/>
            <person name="Hall N."/>
            <person name="Watson M."/>
            <person name="Adriaenssens E.M."/>
            <person name="Foster-Nyarko E."/>
            <person name="Jarju S."/>
            <person name="Secka A."/>
            <person name="Antonio M."/>
            <person name="Oren A."/>
            <person name="Chaudhuri R.R."/>
            <person name="La Ragione R."/>
            <person name="Hildebrand F."/>
            <person name="Pallen M.J."/>
        </authorList>
    </citation>
    <scope>NUCLEOTIDE SEQUENCE</scope>
    <source>
        <strain evidence="8">ChiW4-1371</strain>
    </source>
</reference>
<dbReference type="GO" id="GO:0004326">
    <property type="term" value="F:tetrahydrofolylpolyglutamate synthase activity"/>
    <property type="evidence" value="ECO:0007669"/>
    <property type="project" value="InterPro"/>
</dbReference>
<dbReference type="InterPro" id="IPR018109">
    <property type="entry name" value="Folylpolyglutamate_synth_CS"/>
</dbReference>
<dbReference type="AlphaFoldDB" id="A0A9D2KBL4"/>
<evidence type="ECO:0000256" key="3">
    <source>
        <dbReference type="ARBA" id="ARBA00022723"/>
    </source>
</evidence>
<dbReference type="InterPro" id="IPR001645">
    <property type="entry name" value="Folylpolyglutamate_synth"/>
</dbReference>
<evidence type="ECO:0000259" key="7">
    <source>
        <dbReference type="Pfam" id="PF08245"/>
    </source>
</evidence>
<dbReference type="Gene3D" id="3.40.1190.10">
    <property type="entry name" value="Mur-like, catalytic domain"/>
    <property type="match status" value="1"/>
</dbReference>
<evidence type="ECO:0000313" key="8">
    <source>
        <dbReference type="EMBL" id="HIZ89885.1"/>
    </source>
</evidence>
<dbReference type="InterPro" id="IPR036565">
    <property type="entry name" value="Mur-like_cat_sf"/>
</dbReference>
<dbReference type="InterPro" id="IPR036615">
    <property type="entry name" value="Mur_ligase_C_dom_sf"/>
</dbReference>
<keyword evidence="2" id="KW-0436">Ligase</keyword>
<evidence type="ECO:0000256" key="4">
    <source>
        <dbReference type="ARBA" id="ARBA00022741"/>
    </source>
</evidence>
<dbReference type="Gene3D" id="3.90.190.20">
    <property type="entry name" value="Mur ligase, C-terminal domain"/>
    <property type="match status" value="1"/>
</dbReference>
<dbReference type="GO" id="GO:0008841">
    <property type="term" value="F:dihydrofolate synthase activity"/>
    <property type="evidence" value="ECO:0007669"/>
    <property type="project" value="TreeGrafter"/>
</dbReference>
<keyword evidence="6" id="KW-0460">Magnesium</keyword>
<dbReference type="SUPFAM" id="SSF53623">
    <property type="entry name" value="MurD-like peptide ligases, catalytic domain"/>
    <property type="match status" value="1"/>
</dbReference>
<feature type="domain" description="Mur ligase central" evidence="7">
    <location>
        <begin position="44"/>
        <end position="210"/>
    </location>
</feature>
<evidence type="ECO:0000256" key="5">
    <source>
        <dbReference type="ARBA" id="ARBA00022840"/>
    </source>
</evidence>
<reference evidence="8" key="2">
    <citation type="submission" date="2021-04" db="EMBL/GenBank/DDBJ databases">
        <authorList>
            <person name="Gilroy R."/>
        </authorList>
    </citation>
    <scope>NUCLEOTIDE SEQUENCE</scope>
    <source>
        <strain evidence="8">ChiW4-1371</strain>
    </source>
</reference>
<dbReference type="InterPro" id="IPR013221">
    <property type="entry name" value="Mur_ligase_cen"/>
</dbReference>
<comment type="similarity">
    <text evidence="1">Belongs to the folylpolyglutamate synthase family.</text>
</comment>
<dbReference type="PROSITE" id="PS01011">
    <property type="entry name" value="FOLYLPOLYGLU_SYNT_1"/>
    <property type="match status" value="1"/>
</dbReference>
<gene>
    <name evidence="8" type="ORF">H9804_08055</name>
</gene>
<sequence length="381" mass="43224">MNKFESYYADKFELKNLDLSLSRIDNALTQAGFNEKSLGKIIHIAGTNGKGSTSYFLYQMLQLAGFKTALFTSPHILKINERISYNLSDITDDEMDNVFTANKDIIINNNLSYFEAVFFTAALFFAEKSPDFTILETGLGGKYDATNTNTINNKLCVITSMGQDHTAYLGNNIYGIINEKLGILRDNSTLVLAYNKPFVLNHIKQTVKNIVKAINKEMIIEDIDYPYPYNENYTTASYIYKLLLNKEFKYNKNLKLPPCRMEKIGNIILDGSHNMPGILKIINTWKKQNISAVIFTVTNDRNIENTAEILKHVSNNLIVTTLPGNIRSIDECKNNNVIFIQSPKDALEYALNSYNGTILVTGSFYLCAYIKEYLNGRKNEK</sequence>